<reference evidence="2" key="1">
    <citation type="submission" date="2016-08" db="EMBL/GenBank/DDBJ databases">
        <authorList>
            <person name="Varghese N."/>
            <person name="Submissions Spin"/>
        </authorList>
    </citation>
    <scope>NUCLEOTIDE SEQUENCE [LARGE SCALE GENOMIC DNA]</scope>
    <source>
        <strain evidence="2">SGD-1123</strain>
    </source>
</reference>
<gene>
    <name evidence="1" type="ORF">GA0061094_0128</name>
</gene>
<protein>
    <submittedName>
        <fullName evidence="1">Uncharacterized protein</fullName>
    </submittedName>
</protein>
<sequence length="369" mass="40112">MGKDIKPIQGKQTPNPNPIGPECIRVTKVYDWVVISDRYINKVDIPKDCIARIKRCLKRAGQVTATCEEVLGSRDCEVAACRPAKVPGVEGARIVTLVLSTELRIHFFCSGRFICKFTVPVSFTDEVILCNPPGTEIKCDIFEVDCAVVLSRLLDNKVLIDLVICADVQVEAEVKLEVEAKFCGPRQAIPVENLRPQCDRFPLFPRQCPTFFPPDNCGCQGSAALQNELRTVAVRYGGGLLPVNGRLTLNTVICDQCTLSNSSLTVMFQDLPGGTDPAVDQSFTFFATQLNQPICSLATDPPAAFTVTGVGTIKLAGQEETNAQFLMIIDDAANTVTLAFREEGGVETIADMVVAISEDNISVGACDRF</sequence>
<evidence type="ECO:0000313" key="2">
    <source>
        <dbReference type="Proteomes" id="UP000181997"/>
    </source>
</evidence>
<accession>A0A0V8HP62</accession>
<name>A0A0V8HP62_9BACI</name>
<dbReference type="EMBL" id="FMAU01000001">
    <property type="protein sequence ID" value="SCB73181.1"/>
    <property type="molecule type" value="Genomic_DNA"/>
</dbReference>
<proteinExistence type="predicted"/>
<dbReference type="Proteomes" id="UP000181997">
    <property type="component" value="Unassembled WGS sequence"/>
</dbReference>
<keyword evidence="2" id="KW-1185">Reference proteome</keyword>
<dbReference type="AlphaFoldDB" id="A0A0V8HP62"/>
<organism evidence="1 2">
    <name type="scientific">[Bacillus] enclensis</name>
    <dbReference type="NCBI Taxonomy" id="1402860"/>
    <lineage>
        <taxon>Bacteria</taxon>
        <taxon>Bacillati</taxon>
        <taxon>Bacillota</taxon>
        <taxon>Bacilli</taxon>
        <taxon>Bacillales</taxon>
        <taxon>Bacillaceae</taxon>
        <taxon>Rossellomorea</taxon>
    </lineage>
</organism>
<evidence type="ECO:0000313" key="1">
    <source>
        <dbReference type="EMBL" id="SCB73181.1"/>
    </source>
</evidence>